<dbReference type="AlphaFoldDB" id="A0A1G1KRJ7"/>
<keyword evidence="2" id="KW-0472">Membrane</keyword>
<evidence type="ECO:0000256" key="2">
    <source>
        <dbReference type="SAM" id="Phobius"/>
    </source>
</evidence>
<feature type="transmembrane region" description="Helical" evidence="2">
    <location>
        <begin position="339"/>
        <end position="359"/>
    </location>
</feature>
<evidence type="ECO:0000256" key="1">
    <source>
        <dbReference type="SAM" id="Coils"/>
    </source>
</evidence>
<sequence>MNLQSVGHSLRLREYYYMAVRHKFYIFLSIAVSLLVAINMVLFLPRTYRAETILLVEQENMLNPLISNLAVMPSIAGRMKTLRDELLSWQRITLLVEKLKLDKNIKGTYEYEQLIKSLRSRIGIKMRGYDIITVSFEGPDPKKAQEIVQTLGDIIIEGNITSTNLEADGAINFIDDQLAAYRKRLEESEVNLREFKEVYNHTLPVATRLNEELVSLKMELNRLLVDNTEEHPRVIQTRALITQLEKQRDENMSQAKEEGVKIDPAEYARLVSSVPRQEQELSKLQRDYAVNARIYESLLQKLETAKISQTLENSDKGTKFRILEPARLPLSPIKPNKPLILLAGLFIGLILGGVIIYVLELNDNSIKNIDEATLLLDFPIFGAIATIRPEELIMEQKLRSEASV</sequence>
<evidence type="ECO:0000313" key="5">
    <source>
        <dbReference type="Proteomes" id="UP000178187"/>
    </source>
</evidence>
<evidence type="ECO:0000313" key="4">
    <source>
        <dbReference type="EMBL" id="OGW95445.1"/>
    </source>
</evidence>
<dbReference type="PANTHER" id="PTHR32309">
    <property type="entry name" value="TYROSINE-PROTEIN KINASE"/>
    <property type="match status" value="1"/>
</dbReference>
<dbReference type="InterPro" id="IPR050445">
    <property type="entry name" value="Bact_polysacc_biosynth/exp"/>
</dbReference>
<dbReference type="InterPro" id="IPR032807">
    <property type="entry name" value="GNVR"/>
</dbReference>
<keyword evidence="2" id="KW-1133">Transmembrane helix</keyword>
<dbReference type="EMBL" id="MHFR01000063">
    <property type="protein sequence ID" value="OGW95445.1"/>
    <property type="molecule type" value="Genomic_DNA"/>
</dbReference>
<dbReference type="PANTHER" id="PTHR32309:SF13">
    <property type="entry name" value="FERRIC ENTEROBACTIN TRANSPORT PROTEIN FEPE"/>
    <property type="match status" value="1"/>
</dbReference>
<feature type="transmembrane region" description="Helical" evidence="2">
    <location>
        <begin position="24"/>
        <end position="44"/>
    </location>
</feature>
<dbReference type="GO" id="GO:0005886">
    <property type="term" value="C:plasma membrane"/>
    <property type="evidence" value="ECO:0007669"/>
    <property type="project" value="TreeGrafter"/>
</dbReference>
<dbReference type="Proteomes" id="UP000178187">
    <property type="component" value="Unassembled WGS sequence"/>
</dbReference>
<evidence type="ECO:0000259" key="3">
    <source>
        <dbReference type="Pfam" id="PF13807"/>
    </source>
</evidence>
<proteinExistence type="predicted"/>
<keyword evidence="1" id="KW-0175">Coiled coil</keyword>
<comment type="caution">
    <text evidence="4">The sequence shown here is derived from an EMBL/GenBank/DDBJ whole genome shotgun (WGS) entry which is preliminary data.</text>
</comment>
<organism evidence="4 5">
    <name type="scientific">Candidatus Danuiimicrobium aquiferis</name>
    <dbReference type="NCBI Taxonomy" id="1801832"/>
    <lineage>
        <taxon>Bacteria</taxon>
        <taxon>Pseudomonadati</taxon>
        <taxon>Candidatus Omnitrophota</taxon>
        <taxon>Candidatus Danuiimicrobium</taxon>
    </lineage>
</organism>
<accession>A0A1G1KRJ7</accession>
<name>A0A1G1KRJ7_9BACT</name>
<protein>
    <recommendedName>
        <fullName evidence="3">Tyrosine-protein kinase G-rich domain-containing protein</fullName>
    </recommendedName>
</protein>
<dbReference type="GO" id="GO:0004713">
    <property type="term" value="F:protein tyrosine kinase activity"/>
    <property type="evidence" value="ECO:0007669"/>
    <property type="project" value="TreeGrafter"/>
</dbReference>
<feature type="coiled-coil region" evidence="1">
    <location>
        <begin position="171"/>
        <end position="226"/>
    </location>
</feature>
<gene>
    <name evidence="4" type="ORF">A3G33_10740</name>
</gene>
<reference evidence="4 5" key="1">
    <citation type="journal article" date="2016" name="Nat. Commun.">
        <title>Thousands of microbial genomes shed light on interconnected biogeochemical processes in an aquifer system.</title>
        <authorList>
            <person name="Anantharaman K."/>
            <person name="Brown C.T."/>
            <person name="Hug L.A."/>
            <person name="Sharon I."/>
            <person name="Castelle C.J."/>
            <person name="Probst A.J."/>
            <person name="Thomas B.C."/>
            <person name="Singh A."/>
            <person name="Wilkins M.J."/>
            <person name="Karaoz U."/>
            <person name="Brodie E.L."/>
            <person name="Williams K.H."/>
            <person name="Hubbard S.S."/>
            <person name="Banfield J.F."/>
        </authorList>
    </citation>
    <scope>NUCLEOTIDE SEQUENCE [LARGE SCALE GENOMIC DNA]</scope>
</reference>
<dbReference type="Pfam" id="PF13807">
    <property type="entry name" value="GNVR"/>
    <property type="match status" value="1"/>
</dbReference>
<keyword evidence="2" id="KW-0812">Transmembrane</keyword>
<feature type="domain" description="Tyrosine-protein kinase G-rich" evidence="3">
    <location>
        <begin position="278"/>
        <end position="358"/>
    </location>
</feature>